<evidence type="ECO:0000256" key="2">
    <source>
        <dbReference type="ARBA" id="ARBA00029447"/>
    </source>
</evidence>
<dbReference type="SUPFAM" id="SSF58104">
    <property type="entry name" value="Methyl-accepting chemotaxis protein (MCP) signaling domain"/>
    <property type="match status" value="1"/>
</dbReference>
<dbReference type="CDD" id="cd12913">
    <property type="entry name" value="PDC1_MCP_like"/>
    <property type="match status" value="1"/>
</dbReference>
<proteinExistence type="inferred from homology"/>
<keyword evidence="1 3" id="KW-0807">Transducer</keyword>
<dbReference type="SMART" id="SM00283">
    <property type="entry name" value="MA"/>
    <property type="match status" value="1"/>
</dbReference>
<dbReference type="PROSITE" id="PS50885">
    <property type="entry name" value="HAMP"/>
    <property type="match status" value="1"/>
</dbReference>
<keyword evidence="4" id="KW-0812">Transmembrane</keyword>
<dbReference type="CDD" id="cd18774">
    <property type="entry name" value="PDC2_HK_sensor"/>
    <property type="match status" value="1"/>
</dbReference>
<dbReference type="InterPro" id="IPR003660">
    <property type="entry name" value="HAMP_dom"/>
</dbReference>
<keyword evidence="4" id="KW-0472">Membrane</keyword>
<keyword evidence="4" id="KW-1133">Transmembrane helix</keyword>
<sequence length="688" mass="70690">MKTSSIRTRIVAVGVATVAVAALAVATVGSVIMTNNAIEASTAEAGELALHHAATASTRIEVGIRTARTIADATETMIASGMVDRNRIGAVYRDAIGRSGEIFGMTIAFEPNALDGRDAEFTTHPYSDATGRFVPYFYHRPDGSIGVERLVMTKEAGIDGWYTDPIVRNTDLLTPPYSYPVEGKETLMTTASVVLRKDGKPIGIGTCDMLLGDLSAFLSGLKPFGAGSVSLISGDGLWVAGPDAAALGKRVEDPAIAALVTAAAGGRTEGGFVTGADGVERYRTAVPVSFAGVAERWVLLMEVPRDAMIGAALTARNTMLAAAAAITAVMLAFSWGWGRRMTKPITALTERMRLLADGDAATTVAGVDRRDEFGAMARAVEVFRQNEITRTTLSAEAGAAETARLARQNRIEAAIDAFRAAAAGLIADARGASGELSRVSVELSATASQSAARAANARGASAEASANVDAVAAAAEELNASIGEIGLQVSRTTEIVRRATEGARVSSDKVNDLAAAAGRIDQVVALIQAIAEQTNLLALNATIEAARAGEAGKGFAVVASEVKVLAGQTAKATGDIAVQVGAIQSATAEAVAAIRGISEIMVDVDSFSAAIASAIEQQGAATAEIGNSVEKASVGTRTVAEDVGSLDAAVRATSETATRVQTASAAMDGSTREMERSIERFVAAVVAA</sequence>
<name>A0A4R6R9Z2_9HYPH</name>
<evidence type="ECO:0000256" key="1">
    <source>
        <dbReference type="ARBA" id="ARBA00023224"/>
    </source>
</evidence>
<accession>A0A4R6R9Z2</accession>
<comment type="caution">
    <text evidence="7">The sequence shown here is derived from an EMBL/GenBank/DDBJ whole genome shotgun (WGS) entry which is preliminary data.</text>
</comment>
<dbReference type="PANTHER" id="PTHR32089:SF112">
    <property type="entry name" value="LYSOZYME-LIKE PROTEIN-RELATED"/>
    <property type="match status" value="1"/>
</dbReference>
<dbReference type="OrthoDB" id="9814362at2"/>
<keyword evidence="8" id="KW-1185">Reference proteome</keyword>
<dbReference type="AlphaFoldDB" id="A0A4R6R9Z2"/>
<dbReference type="Pfam" id="PF00672">
    <property type="entry name" value="HAMP"/>
    <property type="match status" value="1"/>
</dbReference>
<dbReference type="GO" id="GO:0007165">
    <property type="term" value="P:signal transduction"/>
    <property type="evidence" value="ECO:0007669"/>
    <property type="project" value="UniProtKB-KW"/>
</dbReference>
<dbReference type="Pfam" id="PF00015">
    <property type="entry name" value="MCPsignal"/>
    <property type="match status" value="1"/>
</dbReference>
<dbReference type="InterPro" id="IPR004089">
    <property type="entry name" value="MCPsignal_dom"/>
</dbReference>
<evidence type="ECO:0000256" key="3">
    <source>
        <dbReference type="PROSITE-ProRule" id="PRU00284"/>
    </source>
</evidence>
<dbReference type="Gene3D" id="3.30.450.20">
    <property type="entry name" value="PAS domain"/>
    <property type="match status" value="2"/>
</dbReference>
<feature type="domain" description="HAMP" evidence="6">
    <location>
        <begin position="339"/>
        <end position="392"/>
    </location>
</feature>
<dbReference type="SMART" id="SM00304">
    <property type="entry name" value="HAMP"/>
    <property type="match status" value="1"/>
</dbReference>
<evidence type="ECO:0000259" key="5">
    <source>
        <dbReference type="PROSITE" id="PS50111"/>
    </source>
</evidence>
<comment type="similarity">
    <text evidence="2">Belongs to the methyl-accepting chemotaxis (MCP) protein family.</text>
</comment>
<dbReference type="GO" id="GO:0016020">
    <property type="term" value="C:membrane"/>
    <property type="evidence" value="ECO:0007669"/>
    <property type="project" value="InterPro"/>
</dbReference>
<dbReference type="Proteomes" id="UP000294547">
    <property type="component" value="Unassembled WGS sequence"/>
</dbReference>
<gene>
    <name evidence="7" type="ORF">EDD54_4036</name>
</gene>
<dbReference type="Gene3D" id="1.10.287.950">
    <property type="entry name" value="Methyl-accepting chemotaxis protein"/>
    <property type="match status" value="1"/>
</dbReference>
<reference evidence="7 8" key="1">
    <citation type="submission" date="2019-03" db="EMBL/GenBank/DDBJ databases">
        <title>Genomic Encyclopedia of Type Strains, Phase IV (KMG-IV): sequencing the most valuable type-strain genomes for metagenomic binning, comparative biology and taxonomic classification.</title>
        <authorList>
            <person name="Goeker M."/>
        </authorList>
    </citation>
    <scope>NUCLEOTIDE SEQUENCE [LARGE SCALE GENOMIC DNA]</scope>
    <source>
        <strain evidence="7 8">DSM 102969</strain>
    </source>
</reference>
<evidence type="ECO:0000313" key="8">
    <source>
        <dbReference type="Proteomes" id="UP000294547"/>
    </source>
</evidence>
<dbReference type="PANTHER" id="PTHR32089">
    <property type="entry name" value="METHYL-ACCEPTING CHEMOTAXIS PROTEIN MCPB"/>
    <property type="match status" value="1"/>
</dbReference>
<dbReference type="Pfam" id="PF22673">
    <property type="entry name" value="MCP-like_PDC_1"/>
    <property type="match status" value="1"/>
</dbReference>
<evidence type="ECO:0000313" key="7">
    <source>
        <dbReference type="EMBL" id="TDP82764.1"/>
    </source>
</evidence>
<evidence type="ECO:0000256" key="4">
    <source>
        <dbReference type="SAM" id="Phobius"/>
    </source>
</evidence>
<organism evidence="7 8">
    <name type="scientific">Oharaeibacter diazotrophicus</name>
    <dbReference type="NCBI Taxonomy" id="1920512"/>
    <lineage>
        <taxon>Bacteria</taxon>
        <taxon>Pseudomonadati</taxon>
        <taxon>Pseudomonadota</taxon>
        <taxon>Alphaproteobacteria</taxon>
        <taxon>Hyphomicrobiales</taxon>
        <taxon>Pleomorphomonadaceae</taxon>
        <taxon>Oharaeibacter</taxon>
    </lineage>
</organism>
<evidence type="ECO:0000259" key="6">
    <source>
        <dbReference type="PROSITE" id="PS50885"/>
    </source>
</evidence>
<dbReference type="Gene3D" id="6.10.340.10">
    <property type="match status" value="1"/>
</dbReference>
<dbReference type="EMBL" id="SNXY01000010">
    <property type="protein sequence ID" value="TDP82764.1"/>
    <property type="molecule type" value="Genomic_DNA"/>
</dbReference>
<feature type="domain" description="Methyl-accepting transducer" evidence="5">
    <location>
        <begin position="432"/>
        <end position="668"/>
    </location>
</feature>
<feature type="transmembrane region" description="Helical" evidence="4">
    <location>
        <begin position="319"/>
        <end position="338"/>
    </location>
</feature>
<dbReference type="CDD" id="cd06225">
    <property type="entry name" value="HAMP"/>
    <property type="match status" value="1"/>
</dbReference>
<dbReference type="PROSITE" id="PS50111">
    <property type="entry name" value="CHEMOTAXIS_TRANSDUC_2"/>
    <property type="match status" value="1"/>
</dbReference>
<protein>
    <submittedName>
        <fullName evidence="7">Methyl-accepting chemotaxis sensory transducer with Cache sensor</fullName>
    </submittedName>
</protein>